<reference evidence="1 2" key="1">
    <citation type="submission" date="2021-05" db="EMBL/GenBank/DDBJ databases">
        <title>Mycobacterium acidophilum sp. nov., an extremely acid-tolerant member of the genus Mycobacterium.</title>
        <authorList>
            <person name="Xia J."/>
        </authorList>
    </citation>
    <scope>NUCLEOTIDE SEQUENCE [LARGE SCALE GENOMIC DNA]</scope>
    <source>
        <strain evidence="1 2">M1</strain>
    </source>
</reference>
<feature type="non-terminal residue" evidence="1">
    <location>
        <position position="1"/>
    </location>
</feature>
<keyword evidence="2" id="KW-1185">Reference proteome</keyword>
<protein>
    <submittedName>
        <fullName evidence="1">Uncharacterized protein</fullName>
    </submittedName>
</protein>
<gene>
    <name evidence="1" type="ORF">KIH27_20320</name>
</gene>
<dbReference type="Proteomes" id="UP001519535">
    <property type="component" value="Unassembled WGS sequence"/>
</dbReference>
<name>A0ABS5RPF8_9MYCO</name>
<proteinExistence type="predicted"/>
<dbReference type="EMBL" id="JAHCLR010000066">
    <property type="protein sequence ID" value="MBS9535932.1"/>
    <property type="molecule type" value="Genomic_DNA"/>
</dbReference>
<evidence type="ECO:0000313" key="1">
    <source>
        <dbReference type="EMBL" id="MBS9535932.1"/>
    </source>
</evidence>
<sequence>SVLTSTELDTAQAMESSEGIDAAASNFEEQIGEVYQQLHARLGALDGGRPLTDGAGTEHKARRNKSLGLGVVLHPYSSSLGDPRMLTYTVGDADPARIGIADLHGWLLVLHGLDRLQDLRKYLQFREDLRAIGALSFDETDTAVAYFSPGRDAKLRRHQHQVASARANGNHVVAAVAAYGVAMQRSLDCPAPDLSHRDRWRRQLFTDAETLPW</sequence>
<dbReference type="RefSeq" id="WP_214094781.1">
    <property type="nucleotide sequence ID" value="NZ_JAHCLR010000066.1"/>
</dbReference>
<comment type="caution">
    <text evidence="1">The sequence shown here is derived from an EMBL/GenBank/DDBJ whole genome shotgun (WGS) entry which is preliminary data.</text>
</comment>
<evidence type="ECO:0000313" key="2">
    <source>
        <dbReference type="Proteomes" id="UP001519535"/>
    </source>
</evidence>
<organism evidence="1 2">
    <name type="scientific">Mycolicibacter acidiphilus</name>
    <dbReference type="NCBI Taxonomy" id="2835306"/>
    <lineage>
        <taxon>Bacteria</taxon>
        <taxon>Bacillati</taxon>
        <taxon>Actinomycetota</taxon>
        <taxon>Actinomycetes</taxon>
        <taxon>Mycobacteriales</taxon>
        <taxon>Mycobacteriaceae</taxon>
        <taxon>Mycolicibacter</taxon>
    </lineage>
</organism>
<accession>A0ABS5RPF8</accession>